<dbReference type="Gramene" id="TraesRN3D0101131500.1">
    <property type="protein sequence ID" value="TraesRN3D0101131500.1"/>
    <property type="gene ID" value="TraesRN3D0101131500"/>
</dbReference>
<dbReference type="OrthoDB" id="1936937at2759"/>
<dbReference type="Gramene" id="TraesROB_scaffold_006255_01G000100.1">
    <property type="protein sequence ID" value="TraesROB_scaffold_006255_01G000100.1"/>
    <property type="gene ID" value="TraesROB_scaffold_006255_01G000100"/>
</dbReference>
<evidence type="ECO:0000313" key="4">
    <source>
        <dbReference type="Proteomes" id="UP000019116"/>
    </source>
</evidence>
<dbReference type="Gramene" id="TraesCS3D03G1082000.1">
    <property type="protein sequence ID" value="TraesCS3D03G1082000.1.CDS"/>
    <property type="gene ID" value="TraesCS3D03G1082000"/>
</dbReference>
<dbReference type="Gramene" id="TraesJAG3D03G01993360.1">
    <property type="protein sequence ID" value="TraesJAG3D03G01993360.1"/>
    <property type="gene ID" value="TraesJAG3D03G01993360"/>
</dbReference>
<dbReference type="Gramene" id="TraesSYM3D03G02011480.1">
    <property type="protein sequence ID" value="TraesSYM3D03G02011480.1"/>
    <property type="gene ID" value="TraesSYM3D03G02011480"/>
</dbReference>
<evidence type="ECO:0000313" key="3">
    <source>
        <dbReference type="EnsemblPlants" id="TraesCS3D02G489500.1"/>
    </source>
</evidence>
<dbReference type="Gramene" id="TraesNOR3D03G02012630.1">
    <property type="protein sequence ID" value="TraesNOR3D03G02012630.1"/>
    <property type="gene ID" value="TraesNOR3D03G02012630"/>
</dbReference>
<dbReference type="InterPro" id="IPR004158">
    <property type="entry name" value="DUF247_pln"/>
</dbReference>
<keyword evidence="2" id="KW-0812">Transmembrane</keyword>
<dbReference type="Gramene" id="TraesMAC3D03G01984550.1">
    <property type="protein sequence ID" value="TraesMAC3D03G01984550.1"/>
    <property type="gene ID" value="TraesMAC3D03G01984550"/>
</dbReference>
<dbReference type="Gramene" id="TraesCS3D02G489500.1">
    <property type="protein sequence ID" value="TraesCS3D02G489500.1"/>
    <property type="gene ID" value="TraesCS3D02G489500"/>
</dbReference>
<dbReference type="Gramene" id="TraesLDM3D03G01984550.1">
    <property type="protein sequence ID" value="TraesLDM3D03G01984550.1"/>
    <property type="gene ID" value="TraesLDM3D03G01984550"/>
</dbReference>
<keyword evidence="2" id="KW-1133">Transmembrane helix</keyword>
<dbReference type="Gramene" id="TraesJUL3D03G02004540.1">
    <property type="protein sequence ID" value="TraesJUL3D03G02004540.1"/>
    <property type="gene ID" value="TraesJUL3D03G02004540"/>
</dbReference>
<dbReference type="PANTHER" id="PTHR31170">
    <property type="entry name" value="BNAC04G53230D PROTEIN"/>
    <property type="match status" value="1"/>
</dbReference>
<keyword evidence="2" id="KW-0472">Membrane</keyword>
<dbReference type="RefSeq" id="XP_044354152.1">
    <property type="nucleotide sequence ID" value="XM_044498217.1"/>
</dbReference>
<name>A0A3B6H5R5_WHEAT</name>
<accession>A0A3B6H5R5</accession>
<dbReference type="Gramene" id="TraesSTA3D03G01981450.1">
    <property type="protein sequence ID" value="TraesSTA3D03G01981450.1"/>
    <property type="gene ID" value="TraesSTA3D03G01981450"/>
</dbReference>
<evidence type="ECO:0000256" key="1">
    <source>
        <dbReference type="SAM" id="MobiDB-lite"/>
    </source>
</evidence>
<dbReference type="Gramene" id="TraesWEE_scaffold_007526_01G000100.1">
    <property type="protein sequence ID" value="TraesWEE_scaffold_007526_01G000100.1"/>
    <property type="gene ID" value="TraesWEE_scaffold_007526_01G000100"/>
</dbReference>
<feature type="compositionally biased region" description="Basic and acidic residues" evidence="1">
    <location>
        <begin position="15"/>
        <end position="27"/>
    </location>
</feature>
<reference evidence="3" key="1">
    <citation type="submission" date="2018-08" db="EMBL/GenBank/DDBJ databases">
        <authorList>
            <person name="Rossello M."/>
        </authorList>
    </citation>
    <scope>NUCLEOTIDE SEQUENCE [LARGE SCALE GENOMIC DNA]</scope>
    <source>
        <strain evidence="3">cv. Chinese Spring</strain>
    </source>
</reference>
<dbReference type="Gramene" id="TraesLAC3D03G01927310.1">
    <property type="protein sequence ID" value="TraesLAC3D03G01927310.1"/>
    <property type="gene ID" value="TraesLAC3D03G01927310"/>
</dbReference>
<gene>
    <name evidence="3" type="primary">LOC123075662</name>
</gene>
<sequence length="515" mass="58091">MTGTISSVGDGSSGEEGKGNKADEGNNHHHQQQQKQNFMTMVKKAVSERPAEPPSICEVPKDLIEGNKGAYTPKVVGIGLLLDDSWRTSTSMVRLERYKWCCVRKLVMGRHPDPASWSREVHEPLLGKCFDLMVGLVPQIRASYSSVASDTSSEDVAIKMLLDSCFVLHRLLKHAGKGKGNNDYDDDDWNQQLGRCWVWGTVKRDLLLLSNQVPFFVLQALFKQLGNDRGTGDILVNCGLQLLSSLRPGRLHNAPIICGDVHHLLHLFYLSIDLPPRDWEPSNTKTRGIRSNLSRPPVKRRPPNSKPAHDSISRELLAVPEAELTWWVPCAKELEEAGVRIRARRYGAKSFLDVRFRRRRGILEIPPLELFDYSVPLFRNLIAFEQTYPSTPGRITAYAIFMDCLLKTPQDVRLLHQSGVLLNHMNGQRGETAMGFFSSLCAEAHTSADRNYLAGVMDQVLKYQKRKWPRWRAALVSGYFTNPWVTTSVVAAVILLTMTVLQSFYAVYGYYKPSK</sequence>
<feature type="region of interest" description="Disordered" evidence="1">
    <location>
        <begin position="1"/>
        <end position="36"/>
    </location>
</feature>
<keyword evidence="4" id="KW-1185">Reference proteome</keyword>
<dbReference type="GeneID" id="123075662"/>
<dbReference type="PANTHER" id="PTHR31170:SF25">
    <property type="entry name" value="BNAA09G04570D PROTEIN"/>
    <property type="match status" value="1"/>
</dbReference>
<feature type="compositionally biased region" description="Polar residues" evidence="1">
    <location>
        <begin position="281"/>
        <end position="294"/>
    </location>
</feature>
<dbReference type="Gramene" id="TraesARI3D03G02020530.1">
    <property type="protein sequence ID" value="TraesARI3D03G02020530.1"/>
    <property type="gene ID" value="TraesARI3D03G02020530"/>
</dbReference>
<evidence type="ECO:0000256" key="2">
    <source>
        <dbReference type="SAM" id="Phobius"/>
    </source>
</evidence>
<organism evidence="3">
    <name type="scientific">Triticum aestivum</name>
    <name type="common">Wheat</name>
    <dbReference type="NCBI Taxonomy" id="4565"/>
    <lineage>
        <taxon>Eukaryota</taxon>
        <taxon>Viridiplantae</taxon>
        <taxon>Streptophyta</taxon>
        <taxon>Embryophyta</taxon>
        <taxon>Tracheophyta</taxon>
        <taxon>Spermatophyta</taxon>
        <taxon>Magnoliopsida</taxon>
        <taxon>Liliopsida</taxon>
        <taxon>Poales</taxon>
        <taxon>Poaceae</taxon>
        <taxon>BOP clade</taxon>
        <taxon>Pooideae</taxon>
        <taxon>Triticodae</taxon>
        <taxon>Triticeae</taxon>
        <taxon>Triticinae</taxon>
        <taxon>Triticum</taxon>
    </lineage>
</organism>
<dbReference type="OMA" id="NYLAPLM"/>
<dbReference type="Pfam" id="PF03140">
    <property type="entry name" value="DUF247"/>
    <property type="match status" value="1"/>
</dbReference>
<dbReference type="Proteomes" id="UP000019116">
    <property type="component" value="Chromosome 3D"/>
</dbReference>
<proteinExistence type="predicted"/>
<dbReference type="Gramene" id="TraesKAR3D01G0422150.1">
    <property type="protein sequence ID" value="cds.TraesKAR3D01G0422150.1"/>
    <property type="gene ID" value="TraesKAR3D01G0422150"/>
</dbReference>
<dbReference type="EnsemblPlants" id="TraesCS3D02G489500.1">
    <property type="protein sequence ID" value="TraesCS3D02G489500.1"/>
    <property type="gene ID" value="TraesCS3D02G489500"/>
</dbReference>
<dbReference type="Gramene" id="TraesCAD_scaffold_036611_01G000100.1">
    <property type="protein sequence ID" value="TraesCAD_scaffold_036611_01G000100.1"/>
    <property type="gene ID" value="TraesCAD_scaffold_036611_01G000100"/>
</dbReference>
<feature type="compositionally biased region" description="Low complexity" evidence="1">
    <location>
        <begin position="1"/>
        <end position="10"/>
    </location>
</feature>
<dbReference type="Gramene" id="TraesCLE_scaffold_007013_01G000100.1">
    <property type="protein sequence ID" value="TraesCLE_scaffold_007013_01G000100.1"/>
    <property type="gene ID" value="TraesCLE_scaffold_007013_01G000100"/>
</dbReference>
<reference evidence="3" key="2">
    <citation type="submission" date="2018-10" db="UniProtKB">
        <authorList>
            <consortium name="EnsemblPlants"/>
        </authorList>
    </citation>
    <scope>IDENTIFICATION</scope>
</reference>
<protein>
    <submittedName>
        <fullName evidence="3">Uncharacterized protein</fullName>
    </submittedName>
</protein>
<feature type="transmembrane region" description="Helical" evidence="2">
    <location>
        <begin position="489"/>
        <end position="511"/>
    </location>
</feature>
<dbReference type="AlphaFoldDB" id="A0A3B6H5R5"/>
<feature type="region of interest" description="Disordered" evidence="1">
    <location>
        <begin position="281"/>
        <end position="311"/>
    </location>
</feature>